<feature type="compositionally biased region" description="Gly residues" evidence="7">
    <location>
        <begin position="431"/>
        <end position="444"/>
    </location>
</feature>
<keyword evidence="10" id="KW-1185">Reference proteome</keyword>
<dbReference type="InterPro" id="IPR050073">
    <property type="entry name" value="2-IPM_HCS-like"/>
</dbReference>
<dbReference type="PROSITE" id="PS00816">
    <property type="entry name" value="AIPM_HOMOCIT_SYNTH_2"/>
    <property type="match status" value="1"/>
</dbReference>
<feature type="domain" description="Pyruvate carboxyltransferase" evidence="8">
    <location>
        <begin position="32"/>
        <end position="299"/>
    </location>
</feature>
<evidence type="ECO:0000256" key="5">
    <source>
        <dbReference type="ARBA" id="ARBA00023211"/>
    </source>
</evidence>
<dbReference type="GO" id="GO:0003852">
    <property type="term" value="F:2-isopropylmalate synthase activity"/>
    <property type="evidence" value="ECO:0007669"/>
    <property type="project" value="UniProtKB-EC"/>
</dbReference>
<dbReference type="InterPro" id="IPR002034">
    <property type="entry name" value="AIPM/Hcit_synth_CS"/>
</dbReference>
<dbReference type="Pfam" id="PF00682">
    <property type="entry name" value="HMGL-like"/>
    <property type="match status" value="1"/>
</dbReference>
<evidence type="ECO:0000256" key="7">
    <source>
        <dbReference type="SAM" id="MobiDB-lite"/>
    </source>
</evidence>
<evidence type="ECO:0000256" key="4">
    <source>
        <dbReference type="ARBA" id="ARBA00022679"/>
    </source>
</evidence>
<evidence type="ECO:0000313" key="10">
    <source>
        <dbReference type="Proteomes" id="UP000295444"/>
    </source>
</evidence>
<dbReference type="PANTHER" id="PTHR10277">
    <property type="entry name" value="HOMOCITRATE SYNTHASE-RELATED"/>
    <property type="match status" value="1"/>
</dbReference>
<reference evidence="9 10" key="1">
    <citation type="submission" date="2019-03" db="EMBL/GenBank/DDBJ databases">
        <title>Genomic Encyclopedia of Type Strains, Phase IV (KMG-IV): sequencing the most valuable type-strain genomes for metagenomic binning, comparative biology and taxonomic classification.</title>
        <authorList>
            <person name="Goeker M."/>
        </authorList>
    </citation>
    <scope>NUCLEOTIDE SEQUENCE [LARGE SCALE GENOMIC DNA]</scope>
    <source>
        <strain evidence="9 10">DSM 45361</strain>
    </source>
</reference>
<dbReference type="EMBL" id="SNXZ01000002">
    <property type="protein sequence ID" value="TDQ00485.1"/>
    <property type="molecule type" value="Genomic_DNA"/>
</dbReference>
<organism evidence="9 10">
    <name type="scientific">Labedaea rhizosphaerae</name>
    <dbReference type="NCBI Taxonomy" id="598644"/>
    <lineage>
        <taxon>Bacteria</taxon>
        <taxon>Bacillati</taxon>
        <taxon>Actinomycetota</taxon>
        <taxon>Actinomycetes</taxon>
        <taxon>Pseudonocardiales</taxon>
        <taxon>Pseudonocardiaceae</taxon>
        <taxon>Labedaea</taxon>
    </lineage>
</organism>
<dbReference type="PROSITE" id="PS50991">
    <property type="entry name" value="PYR_CT"/>
    <property type="match status" value="1"/>
</dbReference>
<keyword evidence="4" id="KW-0808">Transferase</keyword>
<evidence type="ECO:0000256" key="2">
    <source>
        <dbReference type="ARBA" id="ARBA00012973"/>
    </source>
</evidence>
<comment type="caution">
    <text evidence="9">The sequence shown here is derived from an EMBL/GenBank/DDBJ whole genome shotgun (WGS) entry which is preliminary data.</text>
</comment>
<evidence type="ECO:0000313" key="9">
    <source>
        <dbReference type="EMBL" id="TDQ00485.1"/>
    </source>
</evidence>
<accession>A0A4R6SFR8</accession>
<protein>
    <recommendedName>
        <fullName evidence="2">2-isopropylmalate synthase</fullName>
        <ecNumber evidence="2">2.3.3.13</ecNumber>
    </recommendedName>
</protein>
<feature type="region of interest" description="Disordered" evidence="7">
    <location>
        <begin position="418"/>
        <end position="455"/>
    </location>
</feature>
<dbReference type="PANTHER" id="PTHR10277:SF9">
    <property type="entry name" value="2-ISOPROPYLMALATE SYNTHASE 1, CHLOROPLASTIC-RELATED"/>
    <property type="match status" value="1"/>
</dbReference>
<evidence type="ECO:0000256" key="3">
    <source>
        <dbReference type="ARBA" id="ARBA00022605"/>
    </source>
</evidence>
<sequence>MRYWGDMNSAAPAQFIENWNDLARPAAPSRPVQVHDETLRDGLQSPSVTQPTLPERLELLHLMHRIGVDSVDLGMPVTGPVAARQVRRLAEEIRTERLGLSASCAARTVRADIAAVARAAQDSGLPMWVMAFVGTSPIRLYVEGWSAAKVLADVRDAVAFARREGLRVCLVTEDTTRSKLDMTLDVYAAGLVEGAERVCVCDTVGHATPWGAAALVTAVRAGLADRGFPDVGIDWHGHNDRGLAVANSLAAAQSGADRVHGSALGIGERAGNAALEQLLVNLDDIGWRSFDPAQLPRYCALVARSCGVPIPANHPFFGADVYRTATGVHAAAISKARESGDNWLAERVYAGIPAGRVGVRQRIEVGPGSGRANIVHWLRAHDIAADSPLVQRIRDAVAGATRVLSDAELLAIVARAEPAGEQSRQREGTRDGGVGGGPRPGGAGRLAADGNGAGG</sequence>
<dbReference type="GO" id="GO:0009098">
    <property type="term" value="P:L-leucine biosynthetic process"/>
    <property type="evidence" value="ECO:0007669"/>
    <property type="project" value="TreeGrafter"/>
</dbReference>
<dbReference type="InterPro" id="IPR000891">
    <property type="entry name" value="PYR_CT"/>
</dbReference>
<evidence type="ECO:0000256" key="6">
    <source>
        <dbReference type="ARBA" id="ARBA00023304"/>
    </source>
</evidence>
<evidence type="ECO:0000259" key="8">
    <source>
        <dbReference type="PROSITE" id="PS50991"/>
    </source>
</evidence>
<evidence type="ECO:0000256" key="1">
    <source>
        <dbReference type="ARBA" id="ARBA00004689"/>
    </source>
</evidence>
<dbReference type="Proteomes" id="UP000295444">
    <property type="component" value="Unassembled WGS sequence"/>
</dbReference>
<keyword evidence="5" id="KW-0464">Manganese</keyword>
<dbReference type="EC" id="2.3.3.13" evidence="2"/>
<keyword evidence="3" id="KW-0028">Amino-acid biosynthesis</keyword>
<comment type="pathway">
    <text evidence="1">Amino-acid biosynthesis; L-leucine biosynthesis; L-leucine from 3-methyl-2-oxobutanoate: step 1/4.</text>
</comment>
<gene>
    <name evidence="9" type="ORF">EV186_102346</name>
</gene>
<dbReference type="InterPro" id="IPR013785">
    <property type="entry name" value="Aldolase_TIM"/>
</dbReference>
<dbReference type="AlphaFoldDB" id="A0A4R6SFR8"/>
<name>A0A4R6SFR8_LABRH</name>
<dbReference type="Gene3D" id="3.20.20.70">
    <property type="entry name" value="Aldolase class I"/>
    <property type="match status" value="1"/>
</dbReference>
<dbReference type="SUPFAM" id="SSF51569">
    <property type="entry name" value="Aldolase"/>
    <property type="match status" value="1"/>
</dbReference>
<feature type="compositionally biased region" description="Low complexity" evidence="7">
    <location>
        <begin position="445"/>
        <end position="455"/>
    </location>
</feature>
<keyword evidence="6" id="KW-0100">Branched-chain amino acid biosynthesis</keyword>
<proteinExistence type="predicted"/>